<proteinExistence type="predicted"/>
<sequence>MSVADNWAISLGGDCAARRASQHHKVRLSTNSWLPREAQSVSDPQAERNLLHRAPRSLADRTCTLHTTQRAHTRPACFGFSFLAELPIAGPRFDGFPLLRAPG</sequence>
<evidence type="ECO:0000313" key="2">
    <source>
        <dbReference type="Proteomes" id="UP000494165"/>
    </source>
</evidence>
<dbReference type="EMBL" id="CADEPI010000221">
    <property type="protein sequence ID" value="CAB3380953.1"/>
    <property type="molecule type" value="Genomic_DNA"/>
</dbReference>
<keyword evidence="2" id="KW-1185">Reference proteome</keyword>
<comment type="caution">
    <text evidence="1">The sequence shown here is derived from an EMBL/GenBank/DDBJ whole genome shotgun (WGS) entry which is preliminary data.</text>
</comment>
<accession>A0A8S1DK53</accession>
<organism evidence="1 2">
    <name type="scientific">Cloeon dipterum</name>
    <dbReference type="NCBI Taxonomy" id="197152"/>
    <lineage>
        <taxon>Eukaryota</taxon>
        <taxon>Metazoa</taxon>
        <taxon>Ecdysozoa</taxon>
        <taxon>Arthropoda</taxon>
        <taxon>Hexapoda</taxon>
        <taxon>Insecta</taxon>
        <taxon>Pterygota</taxon>
        <taxon>Palaeoptera</taxon>
        <taxon>Ephemeroptera</taxon>
        <taxon>Pisciforma</taxon>
        <taxon>Baetidae</taxon>
        <taxon>Cloeon</taxon>
    </lineage>
</organism>
<gene>
    <name evidence="1" type="ORF">CLODIP_2_CD15330</name>
</gene>
<dbReference type="AlphaFoldDB" id="A0A8S1DK53"/>
<evidence type="ECO:0000313" key="1">
    <source>
        <dbReference type="EMBL" id="CAB3380953.1"/>
    </source>
</evidence>
<protein>
    <submittedName>
        <fullName evidence="1">Uncharacterized protein</fullName>
    </submittedName>
</protein>
<dbReference type="Proteomes" id="UP000494165">
    <property type="component" value="Unassembled WGS sequence"/>
</dbReference>
<reference evidence="1 2" key="1">
    <citation type="submission" date="2020-04" db="EMBL/GenBank/DDBJ databases">
        <authorList>
            <person name="Alioto T."/>
            <person name="Alioto T."/>
            <person name="Gomez Garrido J."/>
        </authorList>
    </citation>
    <scope>NUCLEOTIDE SEQUENCE [LARGE SCALE GENOMIC DNA]</scope>
</reference>
<name>A0A8S1DK53_9INSE</name>